<proteinExistence type="predicted"/>
<dbReference type="EMBL" id="CZKA01000033">
    <property type="protein sequence ID" value="CUR57055.1"/>
    <property type="molecule type" value="Genomic_DNA"/>
</dbReference>
<accession>A0A2P2C4V8</accession>
<protein>
    <submittedName>
        <fullName evidence="1">Uncharacterized protein</fullName>
    </submittedName>
</protein>
<gene>
    <name evidence="1" type="ORF">NOCA2390009</name>
</gene>
<name>A0A2P2C4V8_9ZZZZ</name>
<sequence>MATQTRQIVQIVTLEGTRLAVARVRHPSSGVQCLAFTTSEGRRIALVAREAVTDLRTRLWQLTATDGSSYTLGPIDIAVVRNLAA</sequence>
<organism evidence="1">
    <name type="scientific">metagenome</name>
    <dbReference type="NCBI Taxonomy" id="256318"/>
    <lineage>
        <taxon>unclassified sequences</taxon>
        <taxon>metagenomes</taxon>
    </lineage>
</organism>
<evidence type="ECO:0000313" key="1">
    <source>
        <dbReference type="EMBL" id="CUR57055.1"/>
    </source>
</evidence>
<reference evidence="1" key="1">
    <citation type="submission" date="2015-08" db="EMBL/GenBank/DDBJ databases">
        <authorList>
            <person name="Babu N.S."/>
            <person name="Beckwith C.J."/>
            <person name="Beseler K.G."/>
            <person name="Brison A."/>
            <person name="Carone J.V."/>
            <person name="Caskin T.P."/>
            <person name="Diamond M."/>
            <person name="Durham M.E."/>
            <person name="Foxe J.M."/>
            <person name="Go M."/>
            <person name="Henderson B.A."/>
            <person name="Jones I.B."/>
            <person name="McGettigan J.A."/>
            <person name="Micheletti S.J."/>
            <person name="Nasrallah M.E."/>
            <person name="Ortiz D."/>
            <person name="Piller C.R."/>
            <person name="Privatt S.R."/>
            <person name="Schneider S.L."/>
            <person name="Sharp S."/>
            <person name="Smith T.C."/>
            <person name="Stanton J.D."/>
            <person name="Ullery H.E."/>
            <person name="Wilson R.J."/>
            <person name="Serrano M.G."/>
            <person name="Buck G."/>
            <person name="Lee V."/>
            <person name="Wang Y."/>
            <person name="Carvalho R."/>
            <person name="Voegtly L."/>
            <person name="Shi R."/>
            <person name="Duckworth R."/>
            <person name="Johnson A."/>
            <person name="Loviza R."/>
            <person name="Walstead R."/>
            <person name="Shah Z."/>
            <person name="Kiflezghi M."/>
            <person name="Wade K."/>
            <person name="Ball S.L."/>
            <person name="Bradley K.W."/>
            <person name="Asai D.J."/>
            <person name="Bowman C.A."/>
            <person name="Russell D.A."/>
            <person name="Pope W.H."/>
            <person name="Jacobs-Sera D."/>
            <person name="Hendrix R.W."/>
            <person name="Hatfull G.F."/>
        </authorList>
    </citation>
    <scope>NUCLEOTIDE SEQUENCE</scope>
</reference>
<dbReference type="AlphaFoldDB" id="A0A2P2C4V8"/>